<feature type="region of interest" description="Disordered" evidence="1">
    <location>
        <begin position="65"/>
        <end position="90"/>
    </location>
</feature>
<dbReference type="EnsemblMetazoa" id="SMAR005780-RA">
    <property type="protein sequence ID" value="SMAR005780-PA"/>
    <property type="gene ID" value="SMAR005780"/>
</dbReference>
<dbReference type="Proteomes" id="UP000014500">
    <property type="component" value="Unassembled WGS sequence"/>
</dbReference>
<protein>
    <submittedName>
        <fullName evidence="2">Uncharacterized protein</fullName>
    </submittedName>
</protein>
<accession>T1IX49</accession>
<name>T1IX49_STRMM</name>
<sequence length="391" mass="43360">MWIAGDVNVIVGIYTSNCHVEFDKSRKDSKLRPTVKRSHQGEEMGTSIEIWRILKRKKVKNSVDVKMSNTGESTPDFEGDTKSGQKGNDSSISFGAQLEEGFWNLQLGNLKKAIGDAETATSHLEVKTNKRYAQLLMEGLMQIWETRRDRLNPNEMFSDSLTIKSCENKILALDIKVTTFEEDESDKANRDLAKASAIAKGTGSAPGAIASPGRRPNTYLPKLPLATFQGDLLQWSSFIDMFEAAINTNVNLTAVEKMQYLKAACSGSAAKVIEWFPIEEKNYQIALDALKEHFGATDMIKSALIARRESVARLRPKVAAIPIDPKVGPKYASESSGDRLAVFLVPCLVPGSNFRISTQLIRTGHQKYRNKVKTKSAPNGALLRYNVENSR</sequence>
<evidence type="ECO:0000256" key="1">
    <source>
        <dbReference type="SAM" id="MobiDB-lite"/>
    </source>
</evidence>
<keyword evidence="3" id="KW-1185">Reference proteome</keyword>
<reference evidence="3" key="1">
    <citation type="submission" date="2011-05" db="EMBL/GenBank/DDBJ databases">
        <authorList>
            <person name="Richards S.R."/>
            <person name="Qu J."/>
            <person name="Jiang H."/>
            <person name="Jhangiani S.N."/>
            <person name="Agravi P."/>
            <person name="Goodspeed R."/>
            <person name="Gross S."/>
            <person name="Mandapat C."/>
            <person name="Jackson L."/>
            <person name="Mathew T."/>
            <person name="Pu L."/>
            <person name="Thornton R."/>
            <person name="Saada N."/>
            <person name="Wilczek-Boney K.B."/>
            <person name="Lee S."/>
            <person name="Kovar C."/>
            <person name="Wu Y."/>
            <person name="Scherer S.E."/>
            <person name="Worley K.C."/>
            <person name="Muzny D.M."/>
            <person name="Gibbs R."/>
        </authorList>
    </citation>
    <scope>NUCLEOTIDE SEQUENCE</scope>
    <source>
        <strain evidence="3">Brora</strain>
    </source>
</reference>
<dbReference type="eggNOG" id="ENOG502TBVG">
    <property type="taxonomic scope" value="Eukaryota"/>
</dbReference>
<evidence type="ECO:0000313" key="3">
    <source>
        <dbReference type="Proteomes" id="UP000014500"/>
    </source>
</evidence>
<dbReference type="HOGENOM" id="CLU_706614_0_0_1"/>
<reference evidence="2" key="2">
    <citation type="submission" date="2015-02" db="UniProtKB">
        <authorList>
            <consortium name="EnsemblMetazoa"/>
        </authorList>
    </citation>
    <scope>IDENTIFICATION</scope>
</reference>
<proteinExistence type="predicted"/>
<dbReference type="Pfam" id="PF03564">
    <property type="entry name" value="DUF1759"/>
    <property type="match status" value="1"/>
</dbReference>
<dbReference type="InterPro" id="IPR005312">
    <property type="entry name" value="DUF1759"/>
</dbReference>
<evidence type="ECO:0000313" key="2">
    <source>
        <dbReference type="EnsemblMetazoa" id="SMAR005780-PA"/>
    </source>
</evidence>
<dbReference type="PhylomeDB" id="T1IX49"/>
<dbReference type="STRING" id="126957.T1IX49"/>
<organism evidence="2 3">
    <name type="scientific">Strigamia maritima</name>
    <name type="common">European centipede</name>
    <name type="synonym">Geophilus maritimus</name>
    <dbReference type="NCBI Taxonomy" id="126957"/>
    <lineage>
        <taxon>Eukaryota</taxon>
        <taxon>Metazoa</taxon>
        <taxon>Ecdysozoa</taxon>
        <taxon>Arthropoda</taxon>
        <taxon>Myriapoda</taxon>
        <taxon>Chilopoda</taxon>
        <taxon>Pleurostigmophora</taxon>
        <taxon>Geophilomorpha</taxon>
        <taxon>Linotaeniidae</taxon>
        <taxon>Strigamia</taxon>
    </lineage>
</organism>
<dbReference type="AlphaFoldDB" id="T1IX49"/>
<dbReference type="PANTHER" id="PTHR22954:SF3">
    <property type="entry name" value="PROTEIN CBG08539"/>
    <property type="match status" value="1"/>
</dbReference>
<dbReference type="PANTHER" id="PTHR22954">
    <property type="entry name" value="RETROVIRAL PROTEASE-RELATED"/>
    <property type="match status" value="1"/>
</dbReference>
<dbReference type="EMBL" id="AFFK01020023">
    <property type="status" value="NOT_ANNOTATED_CDS"/>
    <property type="molecule type" value="Genomic_DNA"/>
</dbReference>